<sequence length="363" mass="37843">MATLPNYLQDQSEEQILRRMLDALPSDLDKSEGSFIWDAVSPAAIELAQAAIWAQEALRRGFAGTTFGTYLDLRCEEHGVTRKPAVRSTGQVIFSGKAGATVPAGTVVVTLADPVTGTPSISFATKSPVTLNGQGAGSAAIEAVRAGKEGNVPALAISLLASSVPGVTSVRNEIPTTGGQNTEDDESLLQRYLAKVRQPATSGNVHQYRQWAMEVPGIGDAQVFPLWDGPGTVKVAVVDADRQPVGPQTLAEVAAYLEQVRPIGANPTIVSATAKPISIAATVTLAAGFTIQNVVDAFSAAMVDYFKETAFTSSYVSYARIATLLLNTPGVTDHTGLALDGGTANVPLDAEQIPVLGTVNLGV</sequence>
<reference evidence="5" key="1">
    <citation type="submission" date="2020-09" db="EMBL/GenBank/DDBJ databases">
        <title>A novel bacterium of genus Paenibacillus, isolated from South China Sea.</title>
        <authorList>
            <person name="Huang H."/>
            <person name="Mo K."/>
            <person name="Hu Y."/>
        </authorList>
    </citation>
    <scope>NUCLEOTIDE SEQUENCE</scope>
    <source>
        <strain evidence="5">IB182363</strain>
    </source>
</reference>
<evidence type="ECO:0000313" key="6">
    <source>
        <dbReference type="Proteomes" id="UP000639396"/>
    </source>
</evidence>
<comment type="caution">
    <text evidence="5">The sequence shown here is derived from an EMBL/GenBank/DDBJ whole genome shotgun (WGS) entry which is preliminary data.</text>
</comment>
<dbReference type="PANTHER" id="PTHR37829">
    <property type="entry name" value="PHAGE-LIKE ELEMENT PBSX PROTEIN XKDT"/>
    <property type="match status" value="1"/>
</dbReference>
<dbReference type="InterPro" id="IPR058530">
    <property type="entry name" value="Baseplate_J-like_C"/>
</dbReference>
<evidence type="ECO:0000259" key="2">
    <source>
        <dbReference type="Pfam" id="PF04865"/>
    </source>
</evidence>
<dbReference type="PANTHER" id="PTHR37829:SF3">
    <property type="entry name" value="PROTEIN JAYE-RELATED"/>
    <property type="match status" value="1"/>
</dbReference>
<protein>
    <submittedName>
        <fullName evidence="5">Baseplate J/gp47 family protein</fullName>
    </submittedName>
</protein>
<dbReference type="Pfam" id="PF26079">
    <property type="entry name" value="Baseplate_J_C"/>
    <property type="match status" value="1"/>
</dbReference>
<evidence type="ECO:0000256" key="1">
    <source>
        <dbReference type="ARBA" id="ARBA00038087"/>
    </source>
</evidence>
<dbReference type="RefSeq" id="WP_190923743.1">
    <property type="nucleotide sequence ID" value="NZ_JACXJA010000001.1"/>
</dbReference>
<dbReference type="Pfam" id="PF26078">
    <property type="entry name" value="Baseplate_J_M"/>
    <property type="match status" value="1"/>
</dbReference>
<dbReference type="InterPro" id="IPR058531">
    <property type="entry name" value="Baseplate_J_M"/>
</dbReference>
<name>A0A927C707_9BACL</name>
<feature type="domain" description="Baseplate J-like C-terminal" evidence="4">
    <location>
        <begin position="277"/>
        <end position="361"/>
    </location>
</feature>
<dbReference type="InterPro" id="IPR006949">
    <property type="entry name" value="Barrel_Baseplate_J-like"/>
</dbReference>
<accession>A0A927C707</accession>
<dbReference type="Proteomes" id="UP000639396">
    <property type="component" value="Unassembled WGS sequence"/>
</dbReference>
<evidence type="ECO:0000259" key="3">
    <source>
        <dbReference type="Pfam" id="PF26078"/>
    </source>
</evidence>
<feature type="domain" description="Baseplate J-like central" evidence="3">
    <location>
        <begin position="200"/>
        <end position="270"/>
    </location>
</feature>
<dbReference type="InterPro" id="IPR052399">
    <property type="entry name" value="Phage_Baseplate_Assmbl_Protein"/>
</dbReference>
<evidence type="ECO:0000313" key="5">
    <source>
        <dbReference type="EMBL" id="MBD2860530.1"/>
    </source>
</evidence>
<comment type="similarity">
    <text evidence="1">Belongs to the Mu gp47/PBSX XkdT family.</text>
</comment>
<gene>
    <name evidence="5" type="ORF">IDH45_00830</name>
</gene>
<dbReference type="AlphaFoldDB" id="A0A927C707"/>
<dbReference type="Pfam" id="PF04865">
    <property type="entry name" value="Baseplate_J"/>
    <property type="match status" value="1"/>
</dbReference>
<feature type="domain" description="Baseplate protein J-like barrel" evidence="2">
    <location>
        <begin position="92"/>
        <end position="179"/>
    </location>
</feature>
<organism evidence="5 6">
    <name type="scientific">Paenibacillus oceani</name>
    <dbReference type="NCBI Taxonomy" id="2772510"/>
    <lineage>
        <taxon>Bacteria</taxon>
        <taxon>Bacillati</taxon>
        <taxon>Bacillota</taxon>
        <taxon>Bacilli</taxon>
        <taxon>Bacillales</taxon>
        <taxon>Paenibacillaceae</taxon>
        <taxon>Paenibacillus</taxon>
    </lineage>
</organism>
<evidence type="ECO:0000259" key="4">
    <source>
        <dbReference type="Pfam" id="PF26079"/>
    </source>
</evidence>
<dbReference type="EMBL" id="JACXJA010000001">
    <property type="protein sequence ID" value="MBD2860530.1"/>
    <property type="molecule type" value="Genomic_DNA"/>
</dbReference>
<keyword evidence="6" id="KW-1185">Reference proteome</keyword>
<proteinExistence type="inferred from homology"/>